<accession>A0A7C8J0L4</accession>
<dbReference type="Proteomes" id="UP000475325">
    <property type="component" value="Unassembled WGS sequence"/>
</dbReference>
<reference evidence="2 3" key="1">
    <citation type="submission" date="2019-06" db="EMBL/GenBank/DDBJ databases">
        <authorList>
            <person name="Palmer J.M."/>
        </authorList>
    </citation>
    <scope>NUCLEOTIDE SEQUENCE [LARGE SCALE GENOMIC DNA]</scope>
    <source>
        <strain evidence="2 3">TWF102</strain>
    </source>
</reference>
<dbReference type="EMBL" id="WIQW01000135">
    <property type="protein sequence ID" value="KAF3080744.1"/>
    <property type="molecule type" value="Genomic_DNA"/>
</dbReference>
<feature type="region of interest" description="Disordered" evidence="1">
    <location>
        <begin position="79"/>
        <end position="111"/>
    </location>
</feature>
<protein>
    <submittedName>
        <fullName evidence="2">Uncharacterized protein</fullName>
    </submittedName>
</protein>
<dbReference type="AlphaFoldDB" id="A0A7C8J0L4"/>
<sequence>MKYAQCSSTSQLKKIHTNPITAFPLGNKSVSLHPKTIEHAELRKKVGKQEKDYKPHQWLKHGPRMSINQAFDEFTSIGTEQKQKKRGLMHNGRQKNKPLQKVESLHKIETN</sequence>
<proteinExistence type="predicted"/>
<evidence type="ECO:0000256" key="1">
    <source>
        <dbReference type="SAM" id="MobiDB-lite"/>
    </source>
</evidence>
<feature type="compositionally biased region" description="Basic residues" evidence="1">
    <location>
        <begin position="83"/>
        <end position="98"/>
    </location>
</feature>
<comment type="caution">
    <text evidence="2">The sequence shown here is derived from an EMBL/GenBank/DDBJ whole genome shotgun (WGS) entry which is preliminary data.</text>
</comment>
<evidence type="ECO:0000313" key="2">
    <source>
        <dbReference type="EMBL" id="KAF3080744.1"/>
    </source>
</evidence>
<organism evidence="2 3">
    <name type="scientific">Orbilia oligospora</name>
    <name type="common">Nematode-trapping fungus</name>
    <name type="synonym">Arthrobotrys oligospora</name>
    <dbReference type="NCBI Taxonomy" id="2813651"/>
    <lineage>
        <taxon>Eukaryota</taxon>
        <taxon>Fungi</taxon>
        <taxon>Dikarya</taxon>
        <taxon>Ascomycota</taxon>
        <taxon>Pezizomycotina</taxon>
        <taxon>Orbiliomycetes</taxon>
        <taxon>Orbiliales</taxon>
        <taxon>Orbiliaceae</taxon>
        <taxon>Orbilia</taxon>
    </lineage>
</organism>
<evidence type="ECO:0000313" key="3">
    <source>
        <dbReference type="Proteomes" id="UP000475325"/>
    </source>
</evidence>
<name>A0A7C8J0L4_ORBOL</name>
<gene>
    <name evidence="2" type="ORF">TWF102_002101</name>
</gene>